<feature type="domain" description="Lon proteolytic" evidence="12">
    <location>
        <begin position="701"/>
        <end position="831"/>
    </location>
</feature>
<dbReference type="Gene3D" id="1.10.8.60">
    <property type="match status" value="1"/>
</dbReference>
<evidence type="ECO:0000256" key="8">
    <source>
        <dbReference type="PROSITE-ProRule" id="PRU01122"/>
    </source>
</evidence>
<comment type="caution">
    <text evidence="8">Lacks conserved residue(s) required for the propagation of feature annotation.</text>
</comment>
<evidence type="ECO:0000256" key="10">
    <source>
        <dbReference type="RuleBase" id="RU000592"/>
    </source>
</evidence>
<dbReference type="FunFam" id="3.40.50.300:FF:000021">
    <property type="entry name" value="Lon protease homolog"/>
    <property type="match status" value="1"/>
</dbReference>
<evidence type="ECO:0000256" key="3">
    <source>
        <dbReference type="ARBA" id="ARBA00022801"/>
    </source>
</evidence>
<keyword evidence="5 9" id="KW-0067">ATP-binding</keyword>
<dbReference type="Gene3D" id="3.30.230.10">
    <property type="match status" value="1"/>
</dbReference>
<comment type="similarity">
    <text evidence="9">Belongs to the peptidase S16 family.</text>
</comment>
<dbReference type="CDD" id="cd19500">
    <property type="entry name" value="RecA-like_Lon"/>
    <property type="match status" value="1"/>
</dbReference>
<dbReference type="InterPro" id="IPR020568">
    <property type="entry name" value="Ribosomal_Su5_D2-typ_SF"/>
</dbReference>
<dbReference type="PROSITE" id="PS51786">
    <property type="entry name" value="LON_PROTEOLYTIC"/>
    <property type="match status" value="1"/>
</dbReference>
<dbReference type="InterPro" id="IPR014721">
    <property type="entry name" value="Ribsml_uS5_D2-typ_fold_subgr"/>
</dbReference>
<evidence type="ECO:0000256" key="5">
    <source>
        <dbReference type="ARBA" id="ARBA00022840"/>
    </source>
</evidence>
<dbReference type="InterPro" id="IPR003959">
    <property type="entry name" value="ATPase_AAA_core"/>
</dbReference>
<keyword evidence="2 9" id="KW-0547">Nucleotide-binding</keyword>
<evidence type="ECO:0000256" key="1">
    <source>
        <dbReference type="ARBA" id="ARBA00022670"/>
    </source>
</evidence>
<dbReference type="GO" id="GO:0004176">
    <property type="term" value="F:ATP-dependent peptidase activity"/>
    <property type="evidence" value="ECO:0007669"/>
    <property type="project" value="InterPro"/>
</dbReference>
<evidence type="ECO:0000256" key="7">
    <source>
        <dbReference type="PROSITE-ProRule" id="PRU00339"/>
    </source>
</evidence>
<dbReference type="SUPFAM" id="SSF52540">
    <property type="entry name" value="P-loop containing nucleoside triphosphate hydrolases"/>
    <property type="match status" value="1"/>
</dbReference>
<reference evidence="14 15" key="1">
    <citation type="submission" date="2013-11" db="EMBL/GenBank/DDBJ databases">
        <title>Draft genome of the bovine lungworm Dictyocaulus viviparus.</title>
        <authorList>
            <person name="Mitreva M."/>
        </authorList>
    </citation>
    <scope>NUCLEOTIDE SEQUENCE [LARGE SCALE GENOMIC DNA]</scope>
    <source>
        <strain evidence="14 15">HannoverDv2000</strain>
    </source>
</reference>
<reference evidence="15" key="2">
    <citation type="journal article" date="2016" name="Sci. Rep.">
        <title>Dictyocaulus viviparus genome, variome and transcriptome elucidate lungworm biology and support future intervention.</title>
        <authorList>
            <person name="McNulty S.N."/>
            <person name="Strube C."/>
            <person name="Rosa B.A."/>
            <person name="Martin J.C."/>
            <person name="Tyagi R."/>
            <person name="Choi Y.J."/>
            <person name="Wang Q."/>
            <person name="Hallsworth Pepin K."/>
            <person name="Zhang X."/>
            <person name="Ozersky P."/>
            <person name="Wilson R.K."/>
            <person name="Sternberg P.W."/>
            <person name="Gasser R.B."/>
            <person name="Mitreva M."/>
        </authorList>
    </citation>
    <scope>NUCLEOTIDE SEQUENCE [LARGE SCALE GENOMIC DNA]</scope>
    <source>
        <strain evidence="15">HannoverDv2000</strain>
    </source>
</reference>
<dbReference type="GO" id="GO:0005524">
    <property type="term" value="F:ATP binding"/>
    <property type="evidence" value="ECO:0007669"/>
    <property type="project" value="UniProtKB-KW"/>
</dbReference>
<dbReference type="InterPro" id="IPR019734">
    <property type="entry name" value="TPR_rpt"/>
</dbReference>
<proteinExistence type="inferred from homology"/>
<dbReference type="SMART" id="SM00382">
    <property type="entry name" value="AAA"/>
    <property type="match status" value="1"/>
</dbReference>
<dbReference type="AlphaFoldDB" id="A0A0D8Y9W4"/>
<keyword evidence="7" id="KW-0802">TPR repeat</keyword>
<keyword evidence="15" id="KW-1185">Reference proteome</keyword>
<dbReference type="GO" id="GO:0051131">
    <property type="term" value="P:chaperone-mediated protein complex assembly"/>
    <property type="evidence" value="ECO:0007669"/>
    <property type="project" value="TreeGrafter"/>
</dbReference>
<name>A0A0D8Y9W4_DICVI</name>
<dbReference type="STRING" id="29172.A0A0D8Y9W4"/>
<protein>
    <recommendedName>
        <fullName evidence="10">Lon protease homolog</fullName>
        <ecNumber evidence="10">3.4.21.-</ecNumber>
    </recommendedName>
</protein>
<dbReference type="PROSITE" id="PS01046">
    <property type="entry name" value="LON_SER"/>
    <property type="match status" value="1"/>
</dbReference>
<evidence type="ECO:0000256" key="9">
    <source>
        <dbReference type="RuleBase" id="RU000591"/>
    </source>
</evidence>
<feature type="repeat" description="TPR" evidence="7">
    <location>
        <begin position="883"/>
        <end position="916"/>
    </location>
</feature>
<organism evidence="14 15">
    <name type="scientific">Dictyocaulus viviparus</name>
    <name type="common">Bovine lungworm</name>
    <dbReference type="NCBI Taxonomy" id="29172"/>
    <lineage>
        <taxon>Eukaryota</taxon>
        <taxon>Metazoa</taxon>
        <taxon>Ecdysozoa</taxon>
        <taxon>Nematoda</taxon>
        <taxon>Chromadorea</taxon>
        <taxon>Rhabditida</taxon>
        <taxon>Rhabditina</taxon>
        <taxon>Rhabditomorpha</taxon>
        <taxon>Strongyloidea</taxon>
        <taxon>Metastrongylidae</taxon>
        <taxon>Dictyocaulus</taxon>
    </lineage>
</organism>
<dbReference type="PROSITE" id="PS50005">
    <property type="entry name" value="TPR"/>
    <property type="match status" value="1"/>
</dbReference>
<dbReference type="Gene3D" id="3.40.50.300">
    <property type="entry name" value="P-loop containing nucleotide triphosphate hydrolases"/>
    <property type="match status" value="1"/>
</dbReference>
<dbReference type="Gene3D" id="1.20.58.1480">
    <property type="match status" value="1"/>
</dbReference>
<dbReference type="InterPro" id="IPR008268">
    <property type="entry name" value="Peptidase_S16_AS"/>
</dbReference>
<evidence type="ECO:0000256" key="11">
    <source>
        <dbReference type="SAM" id="MobiDB-lite"/>
    </source>
</evidence>
<dbReference type="Gene3D" id="1.20.5.5270">
    <property type="match status" value="1"/>
</dbReference>
<dbReference type="SMART" id="SM00464">
    <property type="entry name" value="LON"/>
    <property type="match status" value="1"/>
</dbReference>
<evidence type="ECO:0000259" key="12">
    <source>
        <dbReference type="PROSITE" id="PS51786"/>
    </source>
</evidence>
<dbReference type="Pfam" id="PF05362">
    <property type="entry name" value="Lon_C"/>
    <property type="match status" value="1"/>
</dbReference>
<dbReference type="InterPro" id="IPR027417">
    <property type="entry name" value="P-loop_NTPase"/>
</dbReference>
<dbReference type="SUPFAM" id="SSF48452">
    <property type="entry name" value="TPR-like"/>
    <property type="match status" value="1"/>
</dbReference>
<keyword evidence="4 9" id="KW-0720">Serine protease</keyword>
<dbReference type="GO" id="GO:0003697">
    <property type="term" value="F:single-stranded DNA binding"/>
    <property type="evidence" value="ECO:0007669"/>
    <property type="project" value="TreeGrafter"/>
</dbReference>
<feature type="compositionally biased region" description="Polar residues" evidence="11">
    <location>
        <begin position="193"/>
        <end position="205"/>
    </location>
</feature>
<dbReference type="EC" id="3.4.21.-" evidence="10"/>
<keyword evidence="1 9" id="KW-0645">Protease</keyword>
<evidence type="ECO:0000259" key="13">
    <source>
        <dbReference type="PROSITE" id="PS51787"/>
    </source>
</evidence>
<dbReference type="Gene3D" id="1.25.40.10">
    <property type="entry name" value="Tetratricopeptide repeat domain"/>
    <property type="match status" value="1"/>
</dbReference>
<dbReference type="FunFam" id="1.20.5.5270:FF:000001">
    <property type="entry name" value="Lon protease homolog, mitochondrial"/>
    <property type="match status" value="1"/>
</dbReference>
<dbReference type="PROSITE" id="PS51787">
    <property type="entry name" value="LON_N"/>
    <property type="match status" value="1"/>
</dbReference>
<evidence type="ECO:0000256" key="4">
    <source>
        <dbReference type="ARBA" id="ARBA00022825"/>
    </source>
</evidence>
<comment type="catalytic activity">
    <reaction evidence="6">
        <text>Hydrolysis of proteins in presence of ATP.</text>
        <dbReference type="EC" id="3.4.21.53"/>
    </reaction>
</comment>
<keyword evidence="3 9" id="KW-0378">Hydrolase</keyword>
<dbReference type="EMBL" id="KN716157">
    <property type="protein sequence ID" value="KJH52992.1"/>
    <property type="molecule type" value="Genomic_DNA"/>
</dbReference>
<sequence length="1070" mass="119764">MLRTSALCVRIAFRMTSIRPLAALLVRKQIVFRRSTSRLEQTYFYSNSANGENDSPAASEEESAALETAIVEGNDIGGMSTISVPDIFPIVPIIAINRYPLFPGFIKKVDIIKDDALKHVIRNRVALKQPYVGVFVKQDDESIIEMRDHGRILELVLSAHRRIRLLEPVEDGGSEEPHKTLNGRRAGLRRKGSPSSKPVSQTSERSSILLARTDNVIARPAERNNETKAKMQAVVQTIRSVYNLYSKSRKKISFSVFSDVVQYSALFGQQINLLLHPSQNVIENPVYLCDLVATLVQSAETKELQEMMEELTVSRRLDLALVLIQKEKTVAKLKYDISKDVEKKVQDQHRKYLLNEQLKIIKRELGLEKDDKSTIIDKMEERLKDLKVPEYALKVIKEEQQKLQFLDPHSSEFSVTRNYLDWLTNMPWGITSEENNDLQKAKLALDQGHYGMKDVKERILEFIAVSILKKHVSGKILCLHGPPGTGKTSIAKSIAEALNREYFRFSVGGMTDVAEIKGHRRTYVGAMPGKMIQCLKKVRTENPLVLIDEVDKIGGAGYHGDPASALLELLDPEQNANFNDHFLDVPVDLSRVLFICTANVVDQIPGPLKDRMELINVSGYLAEEKVEIAQQYLIPQARKETYGVRNLQKHIDRVFRKAALEIAENSDENPGAAPQTIVVDSGNLEKYVGRPKFTSDRMYERTPPGVTMGLAWTAMGGSALYIEAVLKRPVDYASDKDGTLEITGNLGDVMKESVRAALTVAKGILVKDEPDNKFFEKAHIHLHVPEGATPKDGPSAGVTIVSSLLSLALNKPVRQDLAMTGEISLTGKVLPFKFAFFFGIIEPLIYFLNMKILLEERGAMHSLPPVIMSVIHEASEDPSMGKVESLKEEGNAEFRAGEWAIAGEKYKEALDICPQDANHLRAILFSNLSAVYIKQSQWEAAGEAATEACSRLVQYLTDKSLAIFKANSLNEKALERRAIAYSNIPDKYLSALEDYKKLKEQFPDRIQYAAKIDELNKKIAMRNEEMKNEMIGKLKQLGDVCLRPFGLSTDSFQVTQNADGGYNISMKNSS</sequence>
<dbReference type="Pfam" id="PF02190">
    <property type="entry name" value="LON_substr_bdg"/>
    <property type="match status" value="1"/>
</dbReference>
<dbReference type="InterPro" id="IPR008269">
    <property type="entry name" value="Lon_proteolytic"/>
</dbReference>
<dbReference type="InterPro" id="IPR004815">
    <property type="entry name" value="Lon_bac/euk-typ"/>
</dbReference>
<dbReference type="OrthoDB" id="2411602at2759"/>
<dbReference type="NCBIfam" id="TIGR00763">
    <property type="entry name" value="lon"/>
    <property type="match status" value="1"/>
</dbReference>
<evidence type="ECO:0000313" key="14">
    <source>
        <dbReference type="EMBL" id="KJH52992.1"/>
    </source>
</evidence>
<feature type="domain" description="Lon N-terminal" evidence="13">
    <location>
        <begin position="91"/>
        <end position="328"/>
    </location>
</feature>
<dbReference type="PANTHER" id="PTHR43718:SF2">
    <property type="entry name" value="LON PROTEASE HOMOLOG, MITOCHONDRIAL"/>
    <property type="match status" value="1"/>
</dbReference>
<dbReference type="GO" id="GO:0006515">
    <property type="term" value="P:protein quality control for misfolded or incompletely synthesized proteins"/>
    <property type="evidence" value="ECO:0007669"/>
    <property type="project" value="TreeGrafter"/>
</dbReference>
<dbReference type="InterPro" id="IPR003111">
    <property type="entry name" value="Lon_prtase_N"/>
</dbReference>
<dbReference type="PANTHER" id="PTHR43718">
    <property type="entry name" value="LON PROTEASE"/>
    <property type="match status" value="1"/>
</dbReference>
<dbReference type="SUPFAM" id="SSF54211">
    <property type="entry name" value="Ribosomal protein S5 domain 2-like"/>
    <property type="match status" value="1"/>
</dbReference>
<evidence type="ECO:0000313" key="15">
    <source>
        <dbReference type="Proteomes" id="UP000053766"/>
    </source>
</evidence>
<feature type="region of interest" description="Disordered" evidence="11">
    <location>
        <begin position="170"/>
        <end position="205"/>
    </location>
</feature>
<dbReference type="GO" id="GO:0005759">
    <property type="term" value="C:mitochondrial matrix"/>
    <property type="evidence" value="ECO:0007669"/>
    <property type="project" value="TreeGrafter"/>
</dbReference>
<dbReference type="Pfam" id="PF00004">
    <property type="entry name" value="AAA"/>
    <property type="match status" value="1"/>
</dbReference>
<dbReference type="GO" id="GO:0004252">
    <property type="term" value="F:serine-type endopeptidase activity"/>
    <property type="evidence" value="ECO:0007669"/>
    <property type="project" value="UniProtKB-EC"/>
</dbReference>
<dbReference type="InterPro" id="IPR003593">
    <property type="entry name" value="AAA+_ATPase"/>
</dbReference>
<dbReference type="InterPro" id="IPR011990">
    <property type="entry name" value="TPR-like_helical_dom_sf"/>
</dbReference>
<dbReference type="PRINTS" id="PR00830">
    <property type="entry name" value="ENDOLAPTASE"/>
</dbReference>
<accession>A0A0D8Y9W4</accession>
<dbReference type="GO" id="GO:0016887">
    <property type="term" value="F:ATP hydrolysis activity"/>
    <property type="evidence" value="ECO:0007669"/>
    <property type="project" value="InterPro"/>
</dbReference>
<evidence type="ECO:0000256" key="2">
    <source>
        <dbReference type="ARBA" id="ARBA00022741"/>
    </source>
</evidence>
<evidence type="ECO:0000256" key="6">
    <source>
        <dbReference type="ARBA" id="ARBA00050665"/>
    </source>
</evidence>
<dbReference type="InterPro" id="IPR027065">
    <property type="entry name" value="Lon_Prtase"/>
</dbReference>
<dbReference type="GO" id="GO:0007005">
    <property type="term" value="P:mitochondrion organization"/>
    <property type="evidence" value="ECO:0007669"/>
    <property type="project" value="TreeGrafter"/>
</dbReference>
<gene>
    <name evidence="14" type="ORF">DICVIV_00861</name>
</gene>
<dbReference type="Proteomes" id="UP000053766">
    <property type="component" value="Unassembled WGS sequence"/>
</dbReference>